<dbReference type="InterPro" id="IPR036875">
    <property type="entry name" value="Znf_CCHC_sf"/>
</dbReference>
<dbReference type="InterPro" id="IPR001878">
    <property type="entry name" value="Znf_CCHC"/>
</dbReference>
<organism evidence="3">
    <name type="scientific">viral metagenome</name>
    <dbReference type="NCBI Taxonomy" id="1070528"/>
    <lineage>
        <taxon>unclassified sequences</taxon>
        <taxon>metagenomes</taxon>
        <taxon>organismal metagenomes</taxon>
    </lineage>
</organism>
<dbReference type="AlphaFoldDB" id="A0A6C0DQN5"/>
<dbReference type="SMART" id="SM00343">
    <property type="entry name" value="ZnF_C2HC"/>
    <property type="match status" value="1"/>
</dbReference>
<dbReference type="InterPro" id="IPR000305">
    <property type="entry name" value="GIY-YIG_endonuc"/>
</dbReference>
<accession>A0A6C0DQN5</accession>
<dbReference type="GO" id="GO:0003676">
    <property type="term" value="F:nucleic acid binding"/>
    <property type="evidence" value="ECO:0007669"/>
    <property type="project" value="InterPro"/>
</dbReference>
<dbReference type="Gene3D" id="3.40.1440.10">
    <property type="entry name" value="GIY-YIG endonuclease"/>
    <property type="match status" value="1"/>
</dbReference>
<reference evidence="3" key="1">
    <citation type="journal article" date="2020" name="Nature">
        <title>Giant virus diversity and host interactions through global metagenomics.</title>
        <authorList>
            <person name="Schulz F."/>
            <person name="Roux S."/>
            <person name="Paez-Espino D."/>
            <person name="Jungbluth S."/>
            <person name="Walsh D.A."/>
            <person name="Denef V.J."/>
            <person name="McMahon K.D."/>
            <person name="Konstantinidis K.T."/>
            <person name="Eloe-Fadrosh E.A."/>
            <person name="Kyrpides N.C."/>
            <person name="Woyke T."/>
        </authorList>
    </citation>
    <scope>NUCLEOTIDE SEQUENCE</scope>
    <source>
        <strain evidence="3">GVMAG-M-3300023174-3</strain>
    </source>
</reference>
<dbReference type="Pfam" id="PF00098">
    <property type="entry name" value="zf-CCHC"/>
    <property type="match status" value="1"/>
</dbReference>
<dbReference type="PROSITE" id="PS50158">
    <property type="entry name" value="ZF_CCHC"/>
    <property type="match status" value="1"/>
</dbReference>
<evidence type="ECO:0000313" key="3">
    <source>
        <dbReference type="EMBL" id="QHT18189.1"/>
    </source>
</evidence>
<evidence type="ECO:0000259" key="1">
    <source>
        <dbReference type="PROSITE" id="PS50158"/>
    </source>
</evidence>
<dbReference type="EMBL" id="MN739649">
    <property type="protein sequence ID" value="QHT18189.1"/>
    <property type="molecule type" value="Genomic_DNA"/>
</dbReference>
<dbReference type="Gene3D" id="4.10.60.10">
    <property type="entry name" value="Zinc finger, CCHC-type"/>
    <property type="match status" value="1"/>
</dbReference>
<name>A0A6C0DQN5_9ZZZZ</name>
<dbReference type="SUPFAM" id="SSF82771">
    <property type="entry name" value="GIY-YIG endonuclease"/>
    <property type="match status" value="1"/>
</dbReference>
<dbReference type="GO" id="GO:0008270">
    <property type="term" value="F:zinc ion binding"/>
    <property type="evidence" value="ECO:0007669"/>
    <property type="project" value="InterPro"/>
</dbReference>
<feature type="domain" description="CCHC-type" evidence="1">
    <location>
        <begin position="102"/>
        <end position="116"/>
    </location>
</feature>
<feature type="domain" description="GIY-YIG" evidence="2">
    <location>
        <begin position="1"/>
        <end position="102"/>
    </location>
</feature>
<dbReference type="InterPro" id="IPR035901">
    <property type="entry name" value="GIY-YIG_endonuc_sf"/>
</dbReference>
<sequence length="258" mass="29968">MVHIYILELVEGKYYVGKTNNPGFRIDQHFHSGGAAWTRKYQPIRIVEIINDCDDYDEDKYTRIYMDKYGVENVRGGSFCEEVLDESTINMLEKMSNSVKNKCFICGKVGHFAKECGTCNNLEDIDKCLVTLETFIKEKRELEKMNVPFEIPTKENGGIPMHNKRLGNFIGHRGGSYENDLLEKEYIRTKEQKNKNEEYIPMFEVIHKSLQLLHEKIEEQKQSPPNTSLVNDLLLQFSKQQGITINEETISKLLRGLF</sequence>
<evidence type="ECO:0008006" key="4">
    <source>
        <dbReference type="Google" id="ProtNLM"/>
    </source>
</evidence>
<dbReference type="SUPFAM" id="SSF57756">
    <property type="entry name" value="Retrovirus zinc finger-like domains"/>
    <property type="match status" value="1"/>
</dbReference>
<protein>
    <recommendedName>
        <fullName evidence="4">CCHC-type domain-containing protein</fullName>
    </recommendedName>
</protein>
<proteinExistence type="predicted"/>
<dbReference type="Pfam" id="PF01541">
    <property type="entry name" value="GIY-YIG"/>
    <property type="match status" value="1"/>
</dbReference>
<evidence type="ECO:0000259" key="2">
    <source>
        <dbReference type="PROSITE" id="PS50164"/>
    </source>
</evidence>
<dbReference type="PROSITE" id="PS50164">
    <property type="entry name" value="GIY_YIG"/>
    <property type="match status" value="1"/>
</dbReference>